<accession>A0A7C2JZ54</accession>
<evidence type="ECO:0000259" key="1">
    <source>
        <dbReference type="Pfam" id="PF01261"/>
    </source>
</evidence>
<sequence>MTPTHSRGASMTVSRRTALQILGAGLFAGSQAGRIRAAAPNARISFAFSLYGMKSLPLAQALKVCADIGYSGVELACMKDWPCDAAVLAPADRRKLRRQLDECALELPGLMENLGLAVSEPQHAANLERLKFIGELAHDLAAPGEPTPVVETVLGGKPDQWDSVKGKMVDALGDWERIARQTETVIAVKAHVSGALHRPDDAVWLVRQIGSRWIKLVYDYSHFERQGLALKATLTQMLPETVFVHIKDNVTVAGKTEFALPGDGGVDYREYLQLLRDGGYGGAVCVEVSSQVSSKPGYNPIIAAEQCYLKLHPAFERAGLRARV</sequence>
<dbReference type="InterPro" id="IPR006311">
    <property type="entry name" value="TAT_signal"/>
</dbReference>
<dbReference type="InterPro" id="IPR050312">
    <property type="entry name" value="IolE/XylAMocC-like"/>
</dbReference>
<dbReference type="PANTHER" id="PTHR12110">
    <property type="entry name" value="HYDROXYPYRUVATE ISOMERASE"/>
    <property type="match status" value="1"/>
</dbReference>
<comment type="caution">
    <text evidence="2">The sequence shown here is derived from an EMBL/GenBank/DDBJ whole genome shotgun (WGS) entry which is preliminary data.</text>
</comment>
<organism evidence="2">
    <name type="scientific">Schlesneria paludicola</name>
    <dbReference type="NCBI Taxonomy" id="360056"/>
    <lineage>
        <taxon>Bacteria</taxon>
        <taxon>Pseudomonadati</taxon>
        <taxon>Planctomycetota</taxon>
        <taxon>Planctomycetia</taxon>
        <taxon>Planctomycetales</taxon>
        <taxon>Planctomycetaceae</taxon>
        <taxon>Schlesneria</taxon>
    </lineage>
</organism>
<name>A0A7C2JZ54_9PLAN</name>
<reference evidence="2" key="1">
    <citation type="journal article" date="2020" name="mSystems">
        <title>Genome- and Community-Level Interaction Insights into Carbon Utilization and Element Cycling Functions of Hydrothermarchaeota in Hydrothermal Sediment.</title>
        <authorList>
            <person name="Zhou Z."/>
            <person name="Liu Y."/>
            <person name="Xu W."/>
            <person name="Pan J."/>
            <person name="Luo Z.H."/>
            <person name="Li M."/>
        </authorList>
    </citation>
    <scope>NUCLEOTIDE SEQUENCE [LARGE SCALE GENOMIC DNA]</scope>
    <source>
        <strain evidence="2">SpSt-339</strain>
    </source>
</reference>
<dbReference type="SUPFAM" id="SSF51658">
    <property type="entry name" value="Xylose isomerase-like"/>
    <property type="match status" value="1"/>
</dbReference>
<dbReference type="InterPro" id="IPR036237">
    <property type="entry name" value="Xyl_isomerase-like_sf"/>
</dbReference>
<dbReference type="GO" id="GO:0016853">
    <property type="term" value="F:isomerase activity"/>
    <property type="evidence" value="ECO:0007669"/>
    <property type="project" value="UniProtKB-KW"/>
</dbReference>
<dbReference type="InterPro" id="IPR013022">
    <property type="entry name" value="Xyl_isomerase-like_TIM-brl"/>
</dbReference>
<dbReference type="Pfam" id="PF01261">
    <property type="entry name" value="AP_endonuc_2"/>
    <property type="match status" value="1"/>
</dbReference>
<dbReference type="AlphaFoldDB" id="A0A7C2JZ54"/>
<feature type="domain" description="Xylose isomerase-like TIM barrel" evidence="1">
    <location>
        <begin position="63"/>
        <end position="290"/>
    </location>
</feature>
<dbReference type="PROSITE" id="PS51318">
    <property type="entry name" value="TAT"/>
    <property type="match status" value="1"/>
</dbReference>
<dbReference type="Gene3D" id="3.20.20.150">
    <property type="entry name" value="Divalent-metal-dependent TIM barrel enzymes"/>
    <property type="match status" value="1"/>
</dbReference>
<dbReference type="PANTHER" id="PTHR12110:SF21">
    <property type="entry name" value="XYLOSE ISOMERASE-LIKE TIM BARREL DOMAIN-CONTAINING PROTEIN"/>
    <property type="match status" value="1"/>
</dbReference>
<proteinExistence type="predicted"/>
<evidence type="ECO:0000313" key="2">
    <source>
        <dbReference type="EMBL" id="HEN14338.1"/>
    </source>
</evidence>
<protein>
    <submittedName>
        <fullName evidence="2">Sugar phosphate isomerase/epimerase</fullName>
    </submittedName>
</protein>
<dbReference type="EMBL" id="DSOK01000080">
    <property type="protein sequence ID" value="HEN14338.1"/>
    <property type="molecule type" value="Genomic_DNA"/>
</dbReference>
<gene>
    <name evidence="2" type="ORF">ENQ76_02565</name>
</gene>
<keyword evidence="2" id="KW-0413">Isomerase</keyword>